<gene>
    <name evidence="2" type="ORF">ATM17_30290</name>
</gene>
<dbReference type="SUPFAM" id="SSF52096">
    <property type="entry name" value="ClpP/crotonase"/>
    <property type="match status" value="1"/>
</dbReference>
<organism evidence="2 3">
    <name type="scientific">Sphingopyxis macrogoltabida</name>
    <name type="common">Sphingomonas macrogoltabidus</name>
    <dbReference type="NCBI Taxonomy" id="33050"/>
    <lineage>
        <taxon>Bacteria</taxon>
        <taxon>Pseudomonadati</taxon>
        <taxon>Pseudomonadota</taxon>
        <taxon>Alphaproteobacteria</taxon>
        <taxon>Sphingomonadales</taxon>
        <taxon>Sphingomonadaceae</taxon>
        <taxon>Sphingopyxis</taxon>
    </lineage>
</organism>
<dbReference type="InterPro" id="IPR029045">
    <property type="entry name" value="ClpP/crotonase-like_dom_sf"/>
</dbReference>
<evidence type="ECO:0000313" key="2">
    <source>
        <dbReference type="EMBL" id="AMU92551.1"/>
    </source>
</evidence>
<dbReference type="GO" id="GO:0003824">
    <property type="term" value="F:catalytic activity"/>
    <property type="evidence" value="ECO:0007669"/>
    <property type="project" value="UniProtKB-ARBA"/>
</dbReference>
<dbReference type="EMBL" id="CP013345">
    <property type="protein sequence ID" value="AMU92551.1"/>
    <property type="molecule type" value="Genomic_DNA"/>
</dbReference>
<dbReference type="Pfam" id="PF00378">
    <property type="entry name" value="ECH_1"/>
    <property type="match status" value="1"/>
</dbReference>
<evidence type="ECO:0008006" key="4">
    <source>
        <dbReference type="Google" id="ProtNLM"/>
    </source>
</evidence>
<dbReference type="PANTHER" id="PTHR43459">
    <property type="entry name" value="ENOYL-COA HYDRATASE"/>
    <property type="match status" value="1"/>
</dbReference>
<dbReference type="InterPro" id="IPR014748">
    <property type="entry name" value="Enoyl-CoA_hydra_C"/>
</dbReference>
<keyword evidence="2" id="KW-0614">Plasmid</keyword>
<dbReference type="CDD" id="cd06558">
    <property type="entry name" value="crotonase-like"/>
    <property type="match status" value="1"/>
</dbReference>
<protein>
    <recommendedName>
        <fullName evidence="4">Enoyl-CoA hydratase</fullName>
    </recommendedName>
</protein>
<keyword evidence="3" id="KW-1185">Reference proteome</keyword>
<accession>A0AAC9AZP2</accession>
<dbReference type="KEGG" id="smaz:LH19_26295"/>
<dbReference type="PANTHER" id="PTHR43459:SF3">
    <property type="entry name" value="ENOYL-COA HYDRATASE ECHA15 (ENOYL HYDRASE) (UNSATURATED ACYL-COA HYDRATASE) (CROTONASE)-RELATED"/>
    <property type="match status" value="1"/>
</dbReference>
<sequence>MAVAYDGYETLKIEKVDGILTIWINRPERGNAMNPTMNKEFQRIWLDIDADPEVDAIILTGVGDKFSVGGDAQTLNNPKNYDPLSKNGFRGARRAISNMLQVEPPIISAINGDAVGLGANIALLCDVSIAVRSARIGDPHVRMGVVAGDSACVIWPLLVGPNLAKQYLMTGDLMTAEKAERIGLINELVEDGEAYEAALKLAKRLQRGPKLAIRWTKHALNKMIQQQFNLAMDTSLALEQITLFSDDFQEATNAFLEKRKPSFKGR</sequence>
<comment type="similarity">
    <text evidence="1">Belongs to the enoyl-CoA hydratase/isomerase family.</text>
</comment>
<dbReference type="AlphaFoldDB" id="A0AAC9AZP2"/>
<evidence type="ECO:0000256" key="1">
    <source>
        <dbReference type="ARBA" id="ARBA00005254"/>
    </source>
</evidence>
<dbReference type="Gene3D" id="3.90.226.10">
    <property type="entry name" value="2-enoyl-CoA Hydratase, Chain A, domain 1"/>
    <property type="match status" value="1"/>
</dbReference>
<reference evidence="2 3" key="2">
    <citation type="journal article" date="2016" name="Genome Announc.">
        <title>Complete Genome Sequence of Sphingopyxis macrogoltabida Strain 203N (NBRC 111659), a Polyethylene Glycol Degrader.</title>
        <authorList>
            <person name="Ohtsubo Y."/>
            <person name="Nonoyama S."/>
            <person name="Nagata Y."/>
            <person name="Numata M."/>
            <person name="Tsuchikane K."/>
            <person name="Hosoyama A."/>
            <person name="Yamazoe A."/>
            <person name="Tsuda M."/>
            <person name="Fujita N."/>
            <person name="Kawai F."/>
        </authorList>
    </citation>
    <scope>NUCLEOTIDE SEQUENCE [LARGE SCALE GENOMIC DNA]</scope>
    <source>
        <strain evidence="2 3">203N</strain>
    </source>
</reference>
<dbReference type="Proteomes" id="UP000076088">
    <property type="component" value="Plasmid unnamed1"/>
</dbReference>
<geneLocation type="plasmid" evidence="2 3">
    <name>unnamed1</name>
</geneLocation>
<proteinExistence type="inferred from homology"/>
<evidence type="ECO:0000313" key="3">
    <source>
        <dbReference type="Proteomes" id="UP000076088"/>
    </source>
</evidence>
<name>A0AAC9AZP2_SPHMC</name>
<dbReference type="Gene3D" id="1.10.12.10">
    <property type="entry name" value="Lyase 2-enoyl-coa Hydratase, Chain A, domain 2"/>
    <property type="match status" value="1"/>
</dbReference>
<reference evidence="3" key="1">
    <citation type="submission" date="2015-11" db="EMBL/GenBank/DDBJ databases">
        <title>Complete genome sequence of a polyethylene-glycol degrader Sphingopyxis macrogoltabida 203N (NBRC 111659).</title>
        <authorList>
            <person name="Yoshiyuki O."/>
            <person name="Shouta N."/>
            <person name="Nagata Y."/>
            <person name="Numata M."/>
            <person name="Tsuchikane K."/>
            <person name="Hosoyama A."/>
            <person name="Yamazoe A."/>
            <person name="Tsuda M."/>
            <person name="Fujita N."/>
            <person name="Kawai F."/>
        </authorList>
    </citation>
    <scope>NUCLEOTIDE SEQUENCE [LARGE SCALE GENOMIC DNA]</scope>
    <source>
        <strain evidence="3">203N</strain>
        <plasmid evidence="3">unnamed1</plasmid>
    </source>
</reference>
<dbReference type="InterPro" id="IPR001753">
    <property type="entry name" value="Enoyl-CoA_hydra/iso"/>
</dbReference>